<dbReference type="InterPro" id="IPR001128">
    <property type="entry name" value="Cyt_P450"/>
</dbReference>
<evidence type="ECO:0000256" key="8">
    <source>
        <dbReference type="ARBA" id="ARBA00022989"/>
    </source>
</evidence>
<evidence type="ECO:0008006" key="15">
    <source>
        <dbReference type="Google" id="ProtNLM"/>
    </source>
</evidence>
<dbReference type="InterPro" id="IPR002401">
    <property type="entry name" value="Cyt_P450_E_grp-I"/>
</dbReference>
<keyword evidence="5" id="KW-0349">Heme</keyword>
<evidence type="ECO:0000313" key="13">
    <source>
        <dbReference type="EMBL" id="KAJ3487183.1"/>
    </source>
</evidence>
<dbReference type="Proteomes" id="UP001212997">
    <property type="component" value="Unassembled WGS sequence"/>
</dbReference>
<dbReference type="Pfam" id="PF00067">
    <property type="entry name" value="p450"/>
    <property type="match status" value="2"/>
</dbReference>
<comment type="caution">
    <text evidence="13">The sequence shown here is derived from an EMBL/GenBank/DDBJ whole genome shotgun (WGS) entry which is preliminary data.</text>
</comment>
<name>A0AAD5VB50_9APHY</name>
<keyword evidence="14" id="KW-1185">Reference proteome</keyword>
<dbReference type="EMBL" id="JANAWD010000099">
    <property type="protein sequence ID" value="KAJ3487183.1"/>
    <property type="molecule type" value="Genomic_DNA"/>
</dbReference>
<dbReference type="GO" id="GO:0016020">
    <property type="term" value="C:membrane"/>
    <property type="evidence" value="ECO:0007669"/>
    <property type="project" value="UniProtKB-SubCell"/>
</dbReference>
<keyword evidence="6" id="KW-0812">Transmembrane</keyword>
<keyword evidence="7" id="KW-0479">Metal-binding</keyword>
<dbReference type="InterPro" id="IPR050364">
    <property type="entry name" value="Cytochrome_P450_fung"/>
</dbReference>
<comment type="subcellular location">
    <subcellularLocation>
        <location evidence="2">Membrane</location>
        <topology evidence="2">Single-pass membrane protein</topology>
    </subcellularLocation>
</comment>
<dbReference type="AlphaFoldDB" id="A0AAD5VB50"/>
<evidence type="ECO:0000256" key="7">
    <source>
        <dbReference type="ARBA" id="ARBA00022723"/>
    </source>
</evidence>
<dbReference type="SUPFAM" id="SSF48264">
    <property type="entry name" value="Cytochrome P450"/>
    <property type="match status" value="1"/>
</dbReference>
<evidence type="ECO:0000256" key="10">
    <source>
        <dbReference type="ARBA" id="ARBA00023004"/>
    </source>
</evidence>
<evidence type="ECO:0000256" key="11">
    <source>
        <dbReference type="ARBA" id="ARBA00023033"/>
    </source>
</evidence>
<evidence type="ECO:0000256" key="9">
    <source>
        <dbReference type="ARBA" id="ARBA00023002"/>
    </source>
</evidence>
<organism evidence="13 14">
    <name type="scientific">Meripilus lineatus</name>
    <dbReference type="NCBI Taxonomy" id="2056292"/>
    <lineage>
        <taxon>Eukaryota</taxon>
        <taxon>Fungi</taxon>
        <taxon>Dikarya</taxon>
        <taxon>Basidiomycota</taxon>
        <taxon>Agaricomycotina</taxon>
        <taxon>Agaricomycetes</taxon>
        <taxon>Polyporales</taxon>
        <taxon>Meripilaceae</taxon>
        <taxon>Meripilus</taxon>
    </lineage>
</organism>
<keyword evidence="11" id="KW-0503">Monooxygenase</keyword>
<dbReference type="GO" id="GO:0005506">
    <property type="term" value="F:iron ion binding"/>
    <property type="evidence" value="ECO:0007669"/>
    <property type="project" value="InterPro"/>
</dbReference>
<proteinExistence type="inferred from homology"/>
<comment type="cofactor">
    <cofactor evidence="1">
        <name>heme</name>
        <dbReference type="ChEBI" id="CHEBI:30413"/>
    </cofactor>
</comment>
<evidence type="ECO:0000256" key="3">
    <source>
        <dbReference type="ARBA" id="ARBA00005179"/>
    </source>
</evidence>
<dbReference type="Gene3D" id="1.10.630.10">
    <property type="entry name" value="Cytochrome P450"/>
    <property type="match status" value="1"/>
</dbReference>
<reference evidence="13" key="1">
    <citation type="submission" date="2022-07" db="EMBL/GenBank/DDBJ databases">
        <title>Genome Sequence of Physisporinus lineatus.</title>
        <authorList>
            <person name="Buettner E."/>
        </authorList>
    </citation>
    <scope>NUCLEOTIDE SEQUENCE</scope>
    <source>
        <strain evidence="13">VT162</strain>
    </source>
</reference>
<dbReference type="GO" id="GO:0004497">
    <property type="term" value="F:monooxygenase activity"/>
    <property type="evidence" value="ECO:0007669"/>
    <property type="project" value="UniProtKB-KW"/>
</dbReference>
<comment type="similarity">
    <text evidence="4">Belongs to the cytochrome P450 family.</text>
</comment>
<evidence type="ECO:0000256" key="6">
    <source>
        <dbReference type="ARBA" id="ARBA00022692"/>
    </source>
</evidence>
<dbReference type="PANTHER" id="PTHR46300:SF7">
    <property type="entry name" value="P450, PUTATIVE (EUROFUNG)-RELATED"/>
    <property type="match status" value="1"/>
</dbReference>
<comment type="pathway">
    <text evidence="3">Secondary metabolite biosynthesis.</text>
</comment>
<dbReference type="GO" id="GO:0016705">
    <property type="term" value="F:oxidoreductase activity, acting on paired donors, with incorporation or reduction of molecular oxygen"/>
    <property type="evidence" value="ECO:0007669"/>
    <property type="project" value="InterPro"/>
</dbReference>
<dbReference type="InterPro" id="IPR036396">
    <property type="entry name" value="Cyt_P450_sf"/>
</dbReference>
<sequence>MCFLCQRVANERSIAIAARTFAQRETSEDDTFCYCSVNHIPLASVPDSLALRVLVNSQGAIPVDPNGNLESMRSNIRAPRHQWGSKLFVHTMSQTSLQDHGLEVILTCLLLSGLSLLIRQFRRFKLQPSFPLPPGPRALPIVGNLLDLTVEQPWLKVTNWQRIYGNILHLQLPRHSMIVLGDAKVAFDLLEKRSAIYSSRPKLIMDELVGWDFNLGTMPYSSTWREHRKGFHEYFHLGVVARYYSVQLQETRAFLRRALSSPGDQERHLRQLLIATIVRIVYGKEIVDMNDEYITTAHKAVESFAITRFGGAFWVEHFPFQRYLPSWTPGGKFKQVAKYYRHFVEKMRDMPFEFTKTEIANGSAVDSVARDMMTKVQDEYGGTELYEERETIARNVTGVAYGAGADTRTAQAELDRVVGQSRLPNMEDLESLDYIKAVVLESLRWRPILPFGLDHMVITDDVYEGYLIPKGSVIVPNAWAILHDPVDYPSPEEFKPERFLKDGRLDPTIRSPLTIAFGFGRRLSTSCVQYRTTPRGKWRTAEQERQTVFWSSRISGYRALHPSPEVRTVQTANIGRAIVTYCKTRPVLVGNKF</sequence>
<dbReference type="PANTHER" id="PTHR46300">
    <property type="entry name" value="P450, PUTATIVE (EUROFUNG)-RELATED-RELATED"/>
    <property type="match status" value="1"/>
</dbReference>
<evidence type="ECO:0000256" key="1">
    <source>
        <dbReference type="ARBA" id="ARBA00001971"/>
    </source>
</evidence>
<evidence type="ECO:0000256" key="12">
    <source>
        <dbReference type="ARBA" id="ARBA00023136"/>
    </source>
</evidence>
<dbReference type="PRINTS" id="PR00463">
    <property type="entry name" value="EP450I"/>
</dbReference>
<protein>
    <recommendedName>
        <fullName evidence="15">Cytochrome P450</fullName>
    </recommendedName>
</protein>
<gene>
    <name evidence="13" type="ORF">NLI96_g3707</name>
</gene>
<evidence type="ECO:0000256" key="2">
    <source>
        <dbReference type="ARBA" id="ARBA00004167"/>
    </source>
</evidence>
<evidence type="ECO:0000313" key="14">
    <source>
        <dbReference type="Proteomes" id="UP001212997"/>
    </source>
</evidence>
<keyword evidence="12" id="KW-0472">Membrane</keyword>
<dbReference type="GO" id="GO:0020037">
    <property type="term" value="F:heme binding"/>
    <property type="evidence" value="ECO:0007669"/>
    <property type="project" value="InterPro"/>
</dbReference>
<dbReference type="CDD" id="cd11065">
    <property type="entry name" value="CYP64-like"/>
    <property type="match status" value="1"/>
</dbReference>
<keyword evidence="8" id="KW-1133">Transmembrane helix</keyword>
<evidence type="ECO:0000256" key="4">
    <source>
        <dbReference type="ARBA" id="ARBA00010617"/>
    </source>
</evidence>
<evidence type="ECO:0000256" key="5">
    <source>
        <dbReference type="ARBA" id="ARBA00022617"/>
    </source>
</evidence>
<accession>A0AAD5VB50</accession>
<keyword evidence="9" id="KW-0560">Oxidoreductase</keyword>
<keyword evidence="10" id="KW-0408">Iron</keyword>